<keyword evidence="2" id="KW-1185">Reference proteome</keyword>
<dbReference type="AlphaFoldDB" id="A0A9P6HF51"/>
<organism evidence="1 2">
    <name type="scientific">Thelephora terrestris</name>
    <dbReference type="NCBI Taxonomy" id="56493"/>
    <lineage>
        <taxon>Eukaryota</taxon>
        <taxon>Fungi</taxon>
        <taxon>Dikarya</taxon>
        <taxon>Basidiomycota</taxon>
        <taxon>Agaricomycotina</taxon>
        <taxon>Agaricomycetes</taxon>
        <taxon>Thelephorales</taxon>
        <taxon>Thelephoraceae</taxon>
        <taxon>Thelephora</taxon>
    </lineage>
</organism>
<dbReference type="InterPro" id="IPR032675">
    <property type="entry name" value="LRR_dom_sf"/>
</dbReference>
<reference evidence="1" key="2">
    <citation type="submission" date="2020-11" db="EMBL/GenBank/DDBJ databases">
        <authorList>
            <consortium name="DOE Joint Genome Institute"/>
            <person name="Kuo A."/>
            <person name="Miyauchi S."/>
            <person name="Kiss E."/>
            <person name="Drula E."/>
            <person name="Kohler A."/>
            <person name="Sanchez-Garcia M."/>
            <person name="Andreopoulos B."/>
            <person name="Barry K.W."/>
            <person name="Bonito G."/>
            <person name="Buee M."/>
            <person name="Carver A."/>
            <person name="Chen C."/>
            <person name="Cichocki N."/>
            <person name="Clum A."/>
            <person name="Culley D."/>
            <person name="Crous P.W."/>
            <person name="Fauchery L."/>
            <person name="Girlanda M."/>
            <person name="Hayes R."/>
            <person name="Keri Z."/>
            <person name="Labutti K."/>
            <person name="Lipzen A."/>
            <person name="Lombard V."/>
            <person name="Magnuson J."/>
            <person name="Maillard F."/>
            <person name="Morin E."/>
            <person name="Murat C."/>
            <person name="Nolan M."/>
            <person name="Ohm R."/>
            <person name="Pangilinan J."/>
            <person name="Pereira M."/>
            <person name="Perotto S."/>
            <person name="Peter M."/>
            <person name="Riley R."/>
            <person name="Sitrit Y."/>
            <person name="Stielow B."/>
            <person name="Szollosi G."/>
            <person name="Zifcakova L."/>
            <person name="Stursova M."/>
            <person name="Spatafora J.W."/>
            <person name="Tedersoo L."/>
            <person name="Vaario L.-M."/>
            <person name="Yamada A."/>
            <person name="Yan M."/>
            <person name="Wang P."/>
            <person name="Xu J."/>
            <person name="Bruns T."/>
            <person name="Baldrian P."/>
            <person name="Vilgalys R."/>
            <person name="Henrissat B."/>
            <person name="Grigoriev I.V."/>
            <person name="Hibbett D."/>
            <person name="Nagy L.G."/>
            <person name="Martin F.M."/>
        </authorList>
    </citation>
    <scope>NUCLEOTIDE SEQUENCE</scope>
    <source>
        <strain evidence="1">UH-Tt-Lm1</strain>
    </source>
</reference>
<protein>
    <recommendedName>
        <fullName evidence="3">F-box domain-containing protein</fullName>
    </recommendedName>
</protein>
<dbReference type="Proteomes" id="UP000736335">
    <property type="component" value="Unassembled WGS sequence"/>
</dbReference>
<sequence length="535" mass="60614">MDTYPGADLTTEQLLDALFRRVKQQRLVCDRNVKSPDFRFMVYNQEEVLSKLLFEVRKMCSSMNVASCAPAEVITRIAIEGRLLAPRQYRDLISMSHVCKSWREAVISYPLLWNSISDESEMVTRMCLERSKTLSLTVSLSDFDTWSTGTRRLVGFHASRFETLSLSGSLFGGLSEIFTSLIPGEDPLLRELQIWGMQELNAECLIVHGRTCSPILSKDIPTLRKILLSSFPLTPQLSALRHLTCVELIDMCPTPVSNVLDLLANNPCLEQVSIGGSLDNKGSRRQDLSIALPRLRSFVVHQCDAVEILRCLHLPHLEDLKINIECSFEEVTLPQAYQPYSTFQLTRDFGFREIHLHTSPKLYLEICDYLLGGIAADFGELPSKTAEVLGPSTVRLIKHLRFWEDQAHLHCHPLEFEDALYYMEELETLALDCLPASLEEILLFLSDVECCPLLRTLIVRLPEGVAADAEEDSILDFVRCRADGDNAIRRLRVIVSSEEHVHTYSLVFGPFVQEVEILVCQPGEGDGRPWLVWED</sequence>
<dbReference type="EMBL" id="WIUZ02000008">
    <property type="protein sequence ID" value="KAF9784595.1"/>
    <property type="molecule type" value="Genomic_DNA"/>
</dbReference>
<dbReference type="InterPro" id="IPR036047">
    <property type="entry name" value="F-box-like_dom_sf"/>
</dbReference>
<evidence type="ECO:0008006" key="3">
    <source>
        <dbReference type="Google" id="ProtNLM"/>
    </source>
</evidence>
<dbReference type="SUPFAM" id="SSF81383">
    <property type="entry name" value="F-box domain"/>
    <property type="match status" value="1"/>
</dbReference>
<comment type="caution">
    <text evidence="1">The sequence shown here is derived from an EMBL/GenBank/DDBJ whole genome shotgun (WGS) entry which is preliminary data.</text>
</comment>
<dbReference type="Gene3D" id="3.80.10.10">
    <property type="entry name" value="Ribonuclease Inhibitor"/>
    <property type="match status" value="1"/>
</dbReference>
<proteinExistence type="predicted"/>
<gene>
    <name evidence="1" type="ORF">BJ322DRAFT_853393</name>
</gene>
<evidence type="ECO:0000313" key="1">
    <source>
        <dbReference type="EMBL" id="KAF9784595.1"/>
    </source>
</evidence>
<evidence type="ECO:0000313" key="2">
    <source>
        <dbReference type="Proteomes" id="UP000736335"/>
    </source>
</evidence>
<reference evidence="1" key="1">
    <citation type="journal article" date="2020" name="Nat. Commun.">
        <title>Large-scale genome sequencing of mycorrhizal fungi provides insights into the early evolution of symbiotic traits.</title>
        <authorList>
            <person name="Miyauchi S."/>
            <person name="Kiss E."/>
            <person name="Kuo A."/>
            <person name="Drula E."/>
            <person name="Kohler A."/>
            <person name="Sanchez-Garcia M."/>
            <person name="Morin E."/>
            <person name="Andreopoulos B."/>
            <person name="Barry K.W."/>
            <person name="Bonito G."/>
            <person name="Buee M."/>
            <person name="Carver A."/>
            <person name="Chen C."/>
            <person name="Cichocki N."/>
            <person name="Clum A."/>
            <person name="Culley D."/>
            <person name="Crous P.W."/>
            <person name="Fauchery L."/>
            <person name="Girlanda M."/>
            <person name="Hayes R.D."/>
            <person name="Keri Z."/>
            <person name="LaButti K."/>
            <person name="Lipzen A."/>
            <person name="Lombard V."/>
            <person name="Magnuson J."/>
            <person name="Maillard F."/>
            <person name="Murat C."/>
            <person name="Nolan M."/>
            <person name="Ohm R.A."/>
            <person name="Pangilinan J."/>
            <person name="Pereira M.F."/>
            <person name="Perotto S."/>
            <person name="Peter M."/>
            <person name="Pfister S."/>
            <person name="Riley R."/>
            <person name="Sitrit Y."/>
            <person name="Stielow J.B."/>
            <person name="Szollosi G."/>
            <person name="Zifcakova L."/>
            <person name="Stursova M."/>
            <person name="Spatafora J.W."/>
            <person name="Tedersoo L."/>
            <person name="Vaario L.M."/>
            <person name="Yamada A."/>
            <person name="Yan M."/>
            <person name="Wang P."/>
            <person name="Xu J."/>
            <person name="Bruns T."/>
            <person name="Baldrian P."/>
            <person name="Vilgalys R."/>
            <person name="Dunand C."/>
            <person name="Henrissat B."/>
            <person name="Grigoriev I.V."/>
            <person name="Hibbett D."/>
            <person name="Nagy L.G."/>
            <person name="Martin F.M."/>
        </authorList>
    </citation>
    <scope>NUCLEOTIDE SEQUENCE</scope>
    <source>
        <strain evidence="1">UH-Tt-Lm1</strain>
    </source>
</reference>
<accession>A0A9P6HF51</accession>
<dbReference type="OrthoDB" id="3365698at2759"/>
<name>A0A9P6HF51_9AGAM</name>